<evidence type="ECO:0000313" key="2">
    <source>
        <dbReference type="EMBL" id="RHY21298.1"/>
    </source>
</evidence>
<dbReference type="Gene3D" id="3.30.420.10">
    <property type="entry name" value="Ribonuclease H-like superfamily/Ribonuclease H"/>
    <property type="match status" value="1"/>
</dbReference>
<protein>
    <submittedName>
        <fullName evidence="2">Uncharacterized protein</fullName>
    </submittedName>
</protein>
<organism evidence="2 3">
    <name type="scientific">Aphanomyces invadans</name>
    <dbReference type="NCBI Taxonomy" id="157072"/>
    <lineage>
        <taxon>Eukaryota</taxon>
        <taxon>Sar</taxon>
        <taxon>Stramenopiles</taxon>
        <taxon>Oomycota</taxon>
        <taxon>Saprolegniomycetes</taxon>
        <taxon>Saprolegniales</taxon>
        <taxon>Verrucalvaceae</taxon>
        <taxon>Aphanomyces</taxon>
    </lineage>
</organism>
<name>A0A418AHD1_9STRA</name>
<dbReference type="EMBL" id="QUSY01002418">
    <property type="protein sequence ID" value="RHY21298.1"/>
    <property type="molecule type" value="Genomic_DNA"/>
</dbReference>
<dbReference type="GO" id="GO:0003676">
    <property type="term" value="F:nucleic acid binding"/>
    <property type="evidence" value="ECO:0007669"/>
    <property type="project" value="InterPro"/>
</dbReference>
<proteinExistence type="predicted"/>
<gene>
    <name evidence="2" type="ORF">DYB32_009851</name>
</gene>
<sequence>MDRFTVVERINRPNPIENLWEYLVQRVLGGGMQYSSKEELKSAILLLWTSLDITYLQKLVSSENEKPRGSYRQRNDDKVLEDKL</sequence>
<dbReference type="Proteomes" id="UP000285060">
    <property type="component" value="Unassembled WGS sequence"/>
</dbReference>
<feature type="compositionally biased region" description="Basic and acidic residues" evidence="1">
    <location>
        <begin position="63"/>
        <end position="84"/>
    </location>
</feature>
<accession>A0A418AHD1</accession>
<comment type="caution">
    <text evidence="2">The sequence shown here is derived from an EMBL/GenBank/DDBJ whole genome shotgun (WGS) entry which is preliminary data.</text>
</comment>
<reference evidence="2 3" key="1">
    <citation type="submission" date="2018-08" db="EMBL/GenBank/DDBJ databases">
        <title>Aphanomyces genome sequencing and annotation.</title>
        <authorList>
            <person name="Minardi D."/>
            <person name="Oidtmann B."/>
            <person name="Van Der Giezen M."/>
            <person name="Studholme D.J."/>
        </authorList>
    </citation>
    <scope>NUCLEOTIDE SEQUENCE [LARGE SCALE GENOMIC DNA]</scope>
    <source>
        <strain evidence="2 3">NJM0002</strain>
    </source>
</reference>
<dbReference type="InterPro" id="IPR036397">
    <property type="entry name" value="RNaseH_sf"/>
</dbReference>
<dbReference type="AlphaFoldDB" id="A0A418AHD1"/>
<keyword evidence="3" id="KW-1185">Reference proteome</keyword>
<evidence type="ECO:0000256" key="1">
    <source>
        <dbReference type="SAM" id="MobiDB-lite"/>
    </source>
</evidence>
<feature type="region of interest" description="Disordered" evidence="1">
    <location>
        <begin position="62"/>
        <end position="84"/>
    </location>
</feature>
<evidence type="ECO:0000313" key="3">
    <source>
        <dbReference type="Proteomes" id="UP000285060"/>
    </source>
</evidence>